<feature type="compositionally biased region" description="Basic and acidic residues" evidence="1">
    <location>
        <begin position="492"/>
        <end position="501"/>
    </location>
</feature>
<reference evidence="2" key="3">
    <citation type="journal article" date="2003" name="Infect. Immun.">
        <title>Identification of substrates and chaperone from the Yersinia enterocolitica 1B Ysa type III secretion system.</title>
        <authorList>
            <person name="Foultier B."/>
            <person name="Troisfontaines P."/>
            <person name="Vertommen D."/>
            <person name="Marenne M.N."/>
            <person name="Rider M."/>
            <person name="Parsot C."/>
            <person name="Cornelis G.R."/>
        </authorList>
    </citation>
    <scope>NUCLEOTIDE SEQUENCE</scope>
    <source>
        <strain evidence="2">A127/90</strain>
    </source>
</reference>
<feature type="compositionally biased region" description="Polar residues" evidence="1">
    <location>
        <begin position="397"/>
        <end position="410"/>
    </location>
</feature>
<reference evidence="2" key="2">
    <citation type="submission" date="2002-09" db="EMBL/GenBank/DDBJ databases">
        <authorList>
            <person name="Foultier B.G.F."/>
            <person name="Purnelle B."/>
            <person name="Mueller S."/>
            <person name="Troisfontaines P."/>
            <person name="Cornelis G.R."/>
        </authorList>
    </citation>
    <scope>NUCLEOTIDE SEQUENCE</scope>
    <source>
        <strain evidence="2">A127/90</strain>
    </source>
</reference>
<sequence length="643" mass="68734">MPDITAPRTVTTPRPLNFASPKFSSGNGSALASSLTGVTSAHAKPCPISSNEGVDSQRTISFSSNSADGTTPLADVNTAKHIASFLKDLGKDASNINALKNLTQVIDSCGERDLKHYTLNHGTKAALALFSMLPADKKDTKLMGAAKEFYKAIEGLPKNAPSAVGKMKNFIAAIADKMELTQKNSQTGQDNLQQFCSNYLQQNVYPDIIAKLDGKLSADDLQTLRENPKNVESHLYEAEHTKTNNMITELQKEFSEFKGIGDQSIKIFSLIKALEHKTQIIATLTLAPDAAVSYNRSPLNSAPFIPAPDYDLETPSVNSNNAAQPGSVINNITNITTNNYYGTPASTPSYISKISINTSGSDVTTQPEDNKSQSTTTTQTAVDTTDSSDQVSDEIDNSAQQKPLFVSSTALEPPVVKQDEPANYITTLDIQVNADETSPPADGLYRAVSAKVVAERHLNAQGSLLGTSGPIQSSITAAPKVTLTRGGQVRDLSQKQNDERGGSQQKSPSSVNTQGTSFAGLGENTSELLLAKSFLANKDAAVTLTQKGAQTRDLSQQSTYRLGGTQQKGPSSLTAQGNQFVGFGKNASVPTQSWSGNKDSNVTLTQKGAQTRDLSQKEDYRKNDTNAVNTGRSQLNKQPTEIE</sequence>
<dbReference type="RefSeq" id="WP_080099620.1">
    <property type="nucleotide sequence ID" value="NZ_CPZL01000034.1"/>
</dbReference>
<dbReference type="PATRIC" id="fig|630.32.peg.3574"/>
<gene>
    <name evidence="2" type="primary">yspA</name>
</gene>
<organism evidence="2">
    <name type="scientific">Yersinia enterocolitica</name>
    <dbReference type="NCBI Taxonomy" id="630"/>
    <lineage>
        <taxon>Bacteria</taxon>
        <taxon>Pseudomonadati</taxon>
        <taxon>Pseudomonadota</taxon>
        <taxon>Gammaproteobacteria</taxon>
        <taxon>Enterobacterales</taxon>
        <taxon>Yersiniaceae</taxon>
        <taxon>Yersinia</taxon>
    </lineage>
</organism>
<proteinExistence type="predicted"/>
<evidence type="ECO:0000256" key="1">
    <source>
        <dbReference type="SAM" id="MobiDB-lite"/>
    </source>
</evidence>
<accession>Q8KQ82</accession>
<feature type="compositionally biased region" description="Polar residues" evidence="1">
    <location>
        <begin position="588"/>
        <end position="613"/>
    </location>
</feature>
<evidence type="ECO:0000313" key="2">
    <source>
        <dbReference type="EMBL" id="AAM47504.1"/>
    </source>
</evidence>
<dbReference type="AlphaFoldDB" id="Q8KQ82"/>
<reference evidence="2" key="1">
    <citation type="journal article" date="2002" name="J. Mol. Evol.">
        <title>Characterization of the ysa pathogenicity locus in the chromosome of Yersinia enterocolitica and phylogeny analysis of type III secretion systems.</title>
        <authorList>
            <person name="Foultier B."/>
            <person name="Troisfontaines P."/>
            <person name="Muller S."/>
            <person name="Opperdoes F.R."/>
            <person name="Cornelis G.R."/>
        </authorList>
    </citation>
    <scope>NUCLEOTIDE SEQUENCE</scope>
    <source>
        <strain evidence="2">A127/90</strain>
    </source>
</reference>
<feature type="region of interest" description="Disordered" evidence="1">
    <location>
        <begin position="548"/>
        <end position="643"/>
    </location>
</feature>
<feature type="compositionally biased region" description="Polar residues" evidence="1">
    <location>
        <begin position="548"/>
        <end position="579"/>
    </location>
</feature>
<feature type="region of interest" description="Disordered" evidence="1">
    <location>
        <begin position="359"/>
        <end position="414"/>
    </location>
</feature>
<feature type="region of interest" description="Disordered" evidence="1">
    <location>
        <begin position="1"/>
        <end position="22"/>
    </location>
</feature>
<feature type="region of interest" description="Disordered" evidence="1">
    <location>
        <begin position="479"/>
        <end position="519"/>
    </location>
</feature>
<feature type="compositionally biased region" description="Polar residues" evidence="1">
    <location>
        <begin position="625"/>
        <end position="643"/>
    </location>
</feature>
<dbReference type="KEGG" id="yew:CH47_83"/>
<feature type="compositionally biased region" description="Low complexity" evidence="1">
    <location>
        <begin position="372"/>
        <end position="390"/>
    </location>
</feature>
<protein>
    <submittedName>
        <fullName evidence="2">YspA</fullName>
    </submittedName>
</protein>
<name>Q8KQ82_YEREN</name>
<dbReference type="EMBL" id="AY100449">
    <property type="protein sequence ID" value="AAM47504.1"/>
    <property type="molecule type" value="Genomic_DNA"/>
</dbReference>
<feature type="compositionally biased region" description="Polar residues" evidence="1">
    <location>
        <begin position="502"/>
        <end position="519"/>
    </location>
</feature>
<feature type="compositionally biased region" description="Basic and acidic residues" evidence="1">
    <location>
        <begin position="614"/>
        <end position="624"/>
    </location>
</feature>